<accession>A0A6G1EGG1</accession>
<reference evidence="2 3" key="1">
    <citation type="submission" date="2019-11" db="EMBL/GenBank/DDBJ databases">
        <title>Whole genome sequence of Oryza granulata.</title>
        <authorList>
            <person name="Li W."/>
        </authorList>
    </citation>
    <scope>NUCLEOTIDE SEQUENCE [LARGE SCALE GENOMIC DNA]</scope>
    <source>
        <strain evidence="3">cv. Menghai</strain>
        <tissue evidence="2">Leaf</tissue>
    </source>
</reference>
<feature type="region of interest" description="Disordered" evidence="1">
    <location>
        <begin position="82"/>
        <end position="105"/>
    </location>
</feature>
<evidence type="ECO:0000313" key="3">
    <source>
        <dbReference type="Proteomes" id="UP000479710"/>
    </source>
</evidence>
<organism evidence="2 3">
    <name type="scientific">Oryza meyeriana var. granulata</name>
    <dbReference type="NCBI Taxonomy" id="110450"/>
    <lineage>
        <taxon>Eukaryota</taxon>
        <taxon>Viridiplantae</taxon>
        <taxon>Streptophyta</taxon>
        <taxon>Embryophyta</taxon>
        <taxon>Tracheophyta</taxon>
        <taxon>Spermatophyta</taxon>
        <taxon>Magnoliopsida</taxon>
        <taxon>Liliopsida</taxon>
        <taxon>Poales</taxon>
        <taxon>Poaceae</taxon>
        <taxon>BOP clade</taxon>
        <taxon>Oryzoideae</taxon>
        <taxon>Oryzeae</taxon>
        <taxon>Oryzinae</taxon>
        <taxon>Oryza</taxon>
        <taxon>Oryza meyeriana</taxon>
    </lineage>
</organism>
<keyword evidence="3" id="KW-1185">Reference proteome</keyword>
<feature type="compositionally biased region" description="Basic and acidic residues" evidence="1">
    <location>
        <begin position="1"/>
        <end position="12"/>
    </location>
</feature>
<dbReference type="EMBL" id="SPHZ02000003">
    <property type="protein sequence ID" value="KAF0923849.1"/>
    <property type="molecule type" value="Genomic_DNA"/>
</dbReference>
<feature type="region of interest" description="Disordered" evidence="1">
    <location>
        <begin position="1"/>
        <end position="24"/>
    </location>
</feature>
<gene>
    <name evidence="2" type="ORF">E2562_007708</name>
</gene>
<evidence type="ECO:0000313" key="2">
    <source>
        <dbReference type="EMBL" id="KAF0923849.1"/>
    </source>
</evidence>
<comment type="caution">
    <text evidence="2">The sequence shown here is derived from an EMBL/GenBank/DDBJ whole genome shotgun (WGS) entry which is preliminary data.</text>
</comment>
<dbReference type="AlphaFoldDB" id="A0A6G1EGG1"/>
<dbReference type="Proteomes" id="UP000479710">
    <property type="component" value="Unassembled WGS sequence"/>
</dbReference>
<name>A0A6G1EGG1_9ORYZ</name>
<proteinExistence type="predicted"/>
<protein>
    <submittedName>
        <fullName evidence="2">Uncharacterized protein</fullName>
    </submittedName>
</protein>
<sequence length="141" mass="15776">MQGRSEEVRSQRDPPSLSARCQGLLPPPSHRLVAEILFLYGSASTDLRTDGPHVERDLEATILLAATMVTAQMRRGYQPRTREHGALSNSVTPSLRRHRQCSPYGMNVTPNPSQESAWRMAVYGHIAKLALLRKKRDGIDM</sequence>
<evidence type="ECO:0000256" key="1">
    <source>
        <dbReference type="SAM" id="MobiDB-lite"/>
    </source>
</evidence>